<name>A0ABN9ZQT9_PIPNA</name>
<protein>
    <submittedName>
        <fullName evidence="1">Uncharacterized protein</fullName>
    </submittedName>
</protein>
<reference evidence="1" key="1">
    <citation type="submission" date="2023-12" db="EMBL/GenBank/DDBJ databases">
        <authorList>
            <person name="Brown T."/>
        </authorList>
    </citation>
    <scope>NUCLEOTIDE SEQUENCE</scope>
</reference>
<evidence type="ECO:0000313" key="1">
    <source>
        <dbReference type="EMBL" id="CAK6440646.1"/>
    </source>
</evidence>
<sequence length="118" mass="12752">MCFAPWGLDAPQAPVKPPRLLAPGSRLLALVCEPLGGFRAEPASCMKPGGGGPRLQGCTHHLLTVMIKDLASSPVLNILFKSTYFLFFTPSFSLVLNNISTQSPVDVLVLCFSYSTWK</sequence>
<organism evidence="1 2">
    <name type="scientific">Pipistrellus nathusii</name>
    <name type="common">Nathusius' pipistrelle</name>
    <dbReference type="NCBI Taxonomy" id="59473"/>
    <lineage>
        <taxon>Eukaryota</taxon>
        <taxon>Metazoa</taxon>
        <taxon>Chordata</taxon>
        <taxon>Craniata</taxon>
        <taxon>Vertebrata</taxon>
        <taxon>Euteleostomi</taxon>
        <taxon>Mammalia</taxon>
        <taxon>Eutheria</taxon>
        <taxon>Laurasiatheria</taxon>
        <taxon>Chiroptera</taxon>
        <taxon>Yangochiroptera</taxon>
        <taxon>Vespertilionidae</taxon>
        <taxon>Pipistrellus</taxon>
    </lineage>
</organism>
<dbReference type="EMBL" id="OY882859">
    <property type="protein sequence ID" value="CAK6440646.1"/>
    <property type="molecule type" value="Genomic_DNA"/>
</dbReference>
<accession>A0ABN9ZQT9</accession>
<evidence type="ECO:0000313" key="2">
    <source>
        <dbReference type="Proteomes" id="UP001314169"/>
    </source>
</evidence>
<keyword evidence="2" id="KW-1185">Reference proteome</keyword>
<proteinExistence type="predicted"/>
<dbReference type="Proteomes" id="UP001314169">
    <property type="component" value="Chromosome 2"/>
</dbReference>
<gene>
    <name evidence="1" type="ORF">MPIPNATIZW_LOCUS8952</name>
</gene>